<accession>A0A1E1K0D2</accession>
<reference evidence="3" key="1">
    <citation type="submission" date="2016-03" db="EMBL/GenBank/DDBJ databases">
        <authorList>
            <person name="Guldener U."/>
        </authorList>
    </citation>
    <scope>NUCLEOTIDE SEQUENCE [LARGE SCALE GENOMIC DNA]</scope>
    <source>
        <strain evidence="3">04CH-RAC-A.6.1</strain>
    </source>
</reference>
<dbReference type="AlphaFoldDB" id="A0A1E1K0D2"/>
<evidence type="ECO:0000313" key="2">
    <source>
        <dbReference type="EMBL" id="CZS91587.1"/>
    </source>
</evidence>
<feature type="region of interest" description="Disordered" evidence="1">
    <location>
        <begin position="35"/>
        <end position="79"/>
    </location>
</feature>
<organism evidence="2 3">
    <name type="scientific">Rhynchosporium agropyri</name>
    <dbReference type="NCBI Taxonomy" id="914238"/>
    <lineage>
        <taxon>Eukaryota</taxon>
        <taxon>Fungi</taxon>
        <taxon>Dikarya</taxon>
        <taxon>Ascomycota</taxon>
        <taxon>Pezizomycotina</taxon>
        <taxon>Leotiomycetes</taxon>
        <taxon>Helotiales</taxon>
        <taxon>Ploettnerulaceae</taxon>
        <taxon>Rhynchosporium</taxon>
    </lineage>
</organism>
<evidence type="ECO:0000256" key="1">
    <source>
        <dbReference type="SAM" id="MobiDB-lite"/>
    </source>
</evidence>
<proteinExistence type="predicted"/>
<dbReference type="EMBL" id="FJUX01000008">
    <property type="protein sequence ID" value="CZS91587.1"/>
    <property type="molecule type" value="Genomic_DNA"/>
</dbReference>
<keyword evidence="3" id="KW-1185">Reference proteome</keyword>
<gene>
    <name evidence="2" type="ORF">RAG0_02161</name>
</gene>
<sequence length="112" mass="12450">MRACVGQAAEKLVKHAHALRFAYFEVCTLGISRHEKRRKHEARNGAPTGALHPADSDNDNDIVSDDDNDNKAGDQIASRKFKEEDNVTYLGSLPSYLPRLGILISQYCLHEG</sequence>
<dbReference type="Proteomes" id="UP000178912">
    <property type="component" value="Unassembled WGS sequence"/>
</dbReference>
<feature type="compositionally biased region" description="Acidic residues" evidence="1">
    <location>
        <begin position="56"/>
        <end position="68"/>
    </location>
</feature>
<evidence type="ECO:0000313" key="3">
    <source>
        <dbReference type="Proteomes" id="UP000178912"/>
    </source>
</evidence>
<name>A0A1E1K0D2_9HELO</name>
<protein>
    <submittedName>
        <fullName evidence="2">Uncharacterized protein</fullName>
    </submittedName>
</protein>